<dbReference type="AlphaFoldDB" id="A0A9P5C111"/>
<feature type="chain" id="PRO_5040511997" evidence="1">
    <location>
        <begin position="18"/>
        <end position="149"/>
    </location>
</feature>
<sequence>MHFILATIAYMAATATATVIPRADYGGWNVTLSHTGGNDKQRAETVSGVYANSAFIDNIPVNCHYQGMLNGEVVDKTTCDPESFSYVLESAGYDDGYLYQLTLTQTVTLSGTNVTVKGVSDKFKAVSDKVTGKSYTASDIIINASVAIA</sequence>
<gene>
    <name evidence="2" type="ORF">E8E12_009385</name>
</gene>
<feature type="signal peptide" evidence="1">
    <location>
        <begin position="1"/>
        <end position="17"/>
    </location>
</feature>
<evidence type="ECO:0000313" key="2">
    <source>
        <dbReference type="EMBL" id="KAF3039425.1"/>
    </source>
</evidence>
<organism evidence="2 3">
    <name type="scientific">Didymella heteroderae</name>
    <dbReference type="NCBI Taxonomy" id="1769908"/>
    <lineage>
        <taxon>Eukaryota</taxon>
        <taxon>Fungi</taxon>
        <taxon>Dikarya</taxon>
        <taxon>Ascomycota</taxon>
        <taxon>Pezizomycotina</taxon>
        <taxon>Dothideomycetes</taxon>
        <taxon>Pleosporomycetidae</taxon>
        <taxon>Pleosporales</taxon>
        <taxon>Pleosporineae</taxon>
        <taxon>Didymellaceae</taxon>
        <taxon>Didymella</taxon>
    </lineage>
</organism>
<protein>
    <submittedName>
        <fullName evidence="2">Uncharacterized protein</fullName>
    </submittedName>
</protein>
<dbReference type="Proteomes" id="UP000758155">
    <property type="component" value="Unassembled WGS sequence"/>
</dbReference>
<evidence type="ECO:0000313" key="3">
    <source>
        <dbReference type="Proteomes" id="UP000758155"/>
    </source>
</evidence>
<accession>A0A9P5C111</accession>
<keyword evidence="1" id="KW-0732">Signal</keyword>
<dbReference type="OrthoDB" id="3753703at2759"/>
<keyword evidence="3" id="KW-1185">Reference proteome</keyword>
<comment type="caution">
    <text evidence="2">The sequence shown here is derived from an EMBL/GenBank/DDBJ whole genome shotgun (WGS) entry which is preliminary data.</text>
</comment>
<reference evidence="2" key="1">
    <citation type="submission" date="2019-04" db="EMBL/GenBank/DDBJ databases">
        <title>Sequencing of skin fungus with MAO and IRED activity.</title>
        <authorList>
            <person name="Marsaioli A.J."/>
            <person name="Bonatto J.M.C."/>
            <person name="Reis Junior O."/>
        </authorList>
    </citation>
    <scope>NUCLEOTIDE SEQUENCE</scope>
    <source>
        <strain evidence="2">28M1</strain>
    </source>
</reference>
<dbReference type="EMBL" id="SWKV01000031">
    <property type="protein sequence ID" value="KAF3039425.1"/>
    <property type="molecule type" value="Genomic_DNA"/>
</dbReference>
<evidence type="ECO:0000256" key="1">
    <source>
        <dbReference type="SAM" id="SignalP"/>
    </source>
</evidence>
<proteinExistence type="predicted"/>
<name>A0A9P5C111_9PLEO</name>